<dbReference type="AlphaFoldDB" id="X1L120"/>
<sequence length="38" mass="4510">MAYDFLYNEEGNPEFSEISYTYLDTAIYNCPGYWDSNL</sequence>
<feature type="non-terminal residue" evidence="1">
    <location>
        <position position="38"/>
    </location>
</feature>
<organism evidence="1">
    <name type="scientific">marine sediment metagenome</name>
    <dbReference type="NCBI Taxonomy" id="412755"/>
    <lineage>
        <taxon>unclassified sequences</taxon>
        <taxon>metagenomes</taxon>
        <taxon>ecological metagenomes</taxon>
    </lineage>
</organism>
<name>X1L120_9ZZZZ</name>
<protein>
    <submittedName>
        <fullName evidence="1">Uncharacterized protein</fullName>
    </submittedName>
</protein>
<gene>
    <name evidence="1" type="ORF">S03H2_71975</name>
</gene>
<comment type="caution">
    <text evidence="1">The sequence shown here is derived from an EMBL/GenBank/DDBJ whole genome shotgun (WGS) entry which is preliminary data.</text>
</comment>
<accession>X1L120</accession>
<proteinExistence type="predicted"/>
<reference evidence="1" key="1">
    <citation type="journal article" date="2014" name="Front. Microbiol.">
        <title>High frequency of phylogenetically diverse reductive dehalogenase-homologous genes in deep subseafloor sedimentary metagenomes.</title>
        <authorList>
            <person name="Kawai M."/>
            <person name="Futagami T."/>
            <person name="Toyoda A."/>
            <person name="Takaki Y."/>
            <person name="Nishi S."/>
            <person name="Hori S."/>
            <person name="Arai W."/>
            <person name="Tsubouchi T."/>
            <person name="Morono Y."/>
            <person name="Uchiyama I."/>
            <person name="Ito T."/>
            <person name="Fujiyama A."/>
            <person name="Inagaki F."/>
            <person name="Takami H."/>
        </authorList>
    </citation>
    <scope>NUCLEOTIDE SEQUENCE</scope>
    <source>
        <strain evidence="1">Expedition CK06-06</strain>
    </source>
</reference>
<evidence type="ECO:0000313" key="1">
    <source>
        <dbReference type="EMBL" id="GAH96134.1"/>
    </source>
</evidence>
<dbReference type="EMBL" id="BARU01048415">
    <property type="protein sequence ID" value="GAH96134.1"/>
    <property type="molecule type" value="Genomic_DNA"/>
</dbReference>